<dbReference type="GO" id="GO:0016020">
    <property type="term" value="C:membrane"/>
    <property type="evidence" value="ECO:0007669"/>
    <property type="project" value="UniProtKB-SubCell"/>
</dbReference>
<dbReference type="Gene3D" id="3.10.580.10">
    <property type="entry name" value="CBS-domain"/>
    <property type="match status" value="1"/>
</dbReference>
<reference evidence="12" key="1">
    <citation type="submission" date="2024-01" db="EMBL/GenBank/DDBJ databases">
        <title>Bank of Algae and Cyanobacteria of the Azores (BACA) strain genomes.</title>
        <authorList>
            <person name="Luz R."/>
            <person name="Cordeiro R."/>
            <person name="Fonseca A."/>
            <person name="Goncalves V."/>
        </authorList>
    </citation>
    <scope>NUCLEOTIDE SEQUENCE</scope>
    <source>
        <strain evidence="12">BACA0141</strain>
    </source>
</reference>
<evidence type="ECO:0000256" key="2">
    <source>
        <dbReference type="ARBA" id="ARBA00022692"/>
    </source>
</evidence>
<feature type="transmembrane region" description="Helical" evidence="9">
    <location>
        <begin position="144"/>
        <end position="166"/>
    </location>
</feature>
<dbReference type="Pfam" id="PF01595">
    <property type="entry name" value="CNNM"/>
    <property type="match status" value="1"/>
</dbReference>
<evidence type="ECO:0000256" key="4">
    <source>
        <dbReference type="ARBA" id="ARBA00022989"/>
    </source>
</evidence>
<evidence type="ECO:0000256" key="6">
    <source>
        <dbReference type="ARBA" id="ARBA00023136"/>
    </source>
</evidence>
<evidence type="ECO:0000256" key="9">
    <source>
        <dbReference type="SAM" id="Phobius"/>
    </source>
</evidence>
<evidence type="ECO:0000259" key="10">
    <source>
        <dbReference type="PROSITE" id="PS51371"/>
    </source>
</evidence>
<dbReference type="Proteomes" id="UP001333818">
    <property type="component" value="Unassembled WGS sequence"/>
</dbReference>
<dbReference type="Pfam" id="PF00571">
    <property type="entry name" value="CBS"/>
    <property type="match status" value="2"/>
</dbReference>
<name>A0AAW9PQ41_9CYAN</name>
<feature type="transmembrane region" description="Helical" evidence="9">
    <location>
        <begin position="22"/>
        <end position="45"/>
    </location>
</feature>
<sequence>MIAPNDILILQVPTTGVSVTDAVLLCILLTLSGLFSASETAITALDNLKLRSLIQNTGDRGGIFRLVLEKRTRFITTLLILNTIVIIGVTVLTTNISLGIFGEAGLSIATVASTILVLTFGEITPKSIAVNHVLPLFQVVVKPIYWMSILMLPVLFLFESIAQWTMRLFRVGNTPRGESMQDLQLLIDVLSHRGQLDLVKGQILNKALSLDNLKVRKVVKSRVDMQTIDYDASLEEAIALCLETGYSRLPVQEESKDKIVGIITLKQALQHHKTNGNVSVSDVMAMPVFVPETKRVADLLKDMLSKQLHLVIVTDEYGGTVGLVTLEDVLEELVGEIYDETDDRDAN</sequence>
<evidence type="ECO:0000313" key="12">
    <source>
        <dbReference type="EMBL" id="MEE3715430.1"/>
    </source>
</evidence>
<keyword evidence="2 8" id="KW-0812">Transmembrane</keyword>
<dbReference type="PROSITE" id="PS51371">
    <property type="entry name" value="CBS"/>
    <property type="match status" value="2"/>
</dbReference>
<dbReference type="InterPro" id="IPR002550">
    <property type="entry name" value="CNNM"/>
</dbReference>
<dbReference type="SMART" id="SM00116">
    <property type="entry name" value="CBS"/>
    <property type="match status" value="2"/>
</dbReference>
<dbReference type="CDD" id="cd04590">
    <property type="entry name" value="CBS_pair_CorC_HlyC_assoc"/>
    <property type="match status" value="1"/>
</dbReference>
<accession>A0AAW9PQ41</accession>
<dbReference type="EMBL" id="JAZBJZ010000003">
    <property type="protein sequence ID" value="MEE3715430.1"/>
    <property type="molecule type" value="Genomic_DNA"/>
</dbReference>
<keyword evidence="13" id="KW-1185">Reference proteome</keyword>
<dbReference type="PANTHER" id="PTHR22777:SF17">
    <property type="entry name" value="UPF0053 PROTEIN SLL0260"/>
    <property type="match status" value="1"/>
</dbReference>
<organism evidence="12 13">
    <name type="scientific">Tumidithrix elongata BACA0141</name>
    <dbReference type="NCBI Taxonomy" id="2716417"/>
    <lineage>
        <taxon>Bacteria</taxon>
        <taxon>Bacillati</taxon>
        <taxon>Cyanobacteriota</taxon>
        <taxon>Cyanophyceae</taxon>
        <taxon>Pseudanabaenales</taxon>
        <taxon>Pseudanabaenaceae</taxon>
        <taxon>Tumidithrix</taxon>
        <taxon>Tumidithrix elongata</taxon>
    </lineage>
</organism>
<keyword evidence="5 7" id="KW-0129">CBS domain</keyword>
<dbReference type="RefSeq" id="WP_330481851.1">
    <property type="nucleotide sequence ID" value="NZ_JAZBJZ010000003.1"/>
</dbReference>
<feature type="transmembrane region" description="Helical" evidence="9">
    <location>
        <begin position="74"/>
        <end position="98"/>
    </location>
</feature>
<keyword evidence="4 8" id="KW-1133">Transmembrane helix</keyword>
<feature type="domain" description="CNNM transmembrane" evidence="11">
    <location>
        <begin position="14"/>
        <end position="202"/>
    </location>
</feature>
<evidence type="ECO:0000313" key="13">
    <source>
        <dbReference type="Proteomes" id="UP001333818"/>
    </source>
</evidence>
<dbReference type="InterPro" id="IPR046342">
    <property type="entry name" value="CBS_dom_sf"/>
</dbReference>
<dbReference type="InterPro" id="IPR044751">
    <property type="entry name" value="Ion_transp-like_CBS"/>
</dbReference>
<gene>
    <name evidence="12" type="ORF">V2H45_01575</name>
</gene>
<evidence type="ECO:0000256" key="3">
    <source>
        <dbReference type="ARBA" id="ARBA00022737"/>
    </source>
</evidence>
<feature type="transmembrane region" description="Helical" evidence="9">
    <location>
        <begin position="104"/>
        <end position="123"/>
    </location>
</feature>
<evidence type="ECO:0000256" key="7">
    <source>
        <dbReference type="PROSITE-ProRule" id="PRU00703"/>
    </source>
</evidence>
<protein>
    <submittedName>
        <fullName evidence="12">Hemolysin family protein</fullName>
    </submittedName>
</protein>
<evidence type="ECO:0000256" key="8">
    <source>
        <dbReference type="PROSITE-ProRule" id="PRU01193"/>
    </source>
</evidence>
<proteinExistence type="predicted"/>
<keyword evidence="6 8" id="KW-0472">Membrane</keyword>
<dbReference type="PROSITE" id="PS51846">
    <property type="entry name" value="CNNM"/>
    <property type="match status" value="1"/>
</dbReference>
<evidence type="ECO:0000259" key="11">
    <source>
        <dbReference type="PROSITE" id="PS51846"/>
    </source>
</evidence>
<keyword evidence="3" id="KW-0677">Repeat</keyword>
<dbReference type="FunFam" id="3.10.580.10:FF:000002">
    <property type="entry name" value="Magnesium/cobalt efflux protein CorC"/>
    <property type="match status" value="1"/>
</dbReference>
<comment type="subcellular location">
    <subcellularLocation>
        <location evidence="1">Membrane</location>
        <topology evidence="1">Multi-pass membrane protein</topology>
    </subcellularLocation>
</comment>
<feature type="domain" description="CBS" evidence="10">
    <location>
        <begin position="220"/>
        <end position="280"/>
    </location>
</feature>
<dbReference type="SUPFAM" id="SSF54631">
    <property type="entry name" value="CBS-domain pair"/>
    <property type="match status" value="1"/>
</dbReference>
<dbReference type="InterPro" id="IPR000644">
    <property type="entry name" value="CBS_dom"/>
</dbReference>
<evidence type="ECO:0000256" key="5">
    <source>
        <dbReference type="ARBA" id="ARBA00023122"/>
    </source>
</evidence>
<feature type="domain" description="CBS" evidence="10">
    <location>
        <begin position="283"/>
        <end position="340"/>
    </location>
</feature>
<dbReference type="PANTHER" id="PTHR22777">
    <property type="entry name" value="HEMOLYSIN-RELATED"/>
    <property type="match status" value="1"/>
</dbReference>
<comment type="caution">
    <text evidence="12">The sequence shown here is derived from an EMBL/GenBank/DDBJ whole genome shotgun (WGS) entry which is preliminary data.</text>
</comment>
<dbReference type="AlphaFoldDB" id="A0AAW9PQ41"/>
<evidence type="ECO:0000256" key="1">
    <source>
        <dbReference type="ARBA" id="ARBA00004141"/>
    </source>
</evidence>